<organism evidence="2">
    <name type="scientific">Brassica napus</name>
    <name type="common">Rape</name>
    <dbReference type="NCBI Taxonomy" id="3708"/>
    <lineage>
        <taxon>Eukaryota</taxon>
        <taxon>Viridiplantae</taxon>
        <taxon>Streptophyta</taxon>
        <taxon>Embryophyta</taxon>
        <taxon>Tracheophyta</taxon>
        <taxon>Spermatophyta</taxon>
        <taxon>Magnoliopsida</taxon>
        <taxon>eudicotyledons</taxon>
        <taxon>Gunneridae</taxon>
        <taxon>Pentapetalae</taxon>
        <taxon>rosids</taxon>
        <taxon>malvids</taxon>
        <taxon>Brassicales</taxon>
        <taxon>Brassicaceae</taxon>
        <taxon>Brassiceae</taxon>
        <taxon>Brassica</taxon>
    </lineage>
</organism>
<evidence type="ECO:0000259" key="1">
    <source>
        <dbReference type="SMART" id="SM00579"/>
    </source>
</evidence>
<name>A0A817AYA1_BRANA</name>
<dbReference type="InterPro" id="IPR055294">
    <property type="entry name" value="FBL60-like"/>
</dbReference>
<dbReference type="PANTHER" id="PTHR31293">
    <property type="entry name" value="RNI-LIKE SUPERFAMILY PROTEIN"/>
    <property type="match status" value="1"/>
</dbReference>
<sequence>MKSQLSVNFILNLVSSDRGVNNKGKDQKKIVDFKSMKKRMLIQRMVQFWRKVGTYLVEKEITFGTVVEIMRAIQLIALSSGPFLKWKVTRKRTQTLYYRGGDMPVFNNLICLSLGSDHKPRGSPYIFWKLLPSLLLNSQNLQTLIIKGLVHYAKEGSCESVWTQPISWDDVSESLSLCGVKVLEINGYEGTHDELTHMKRFLRKLSRLEMVRVITPKGVDDGERYRFRTDLLHLIATPKCEVQVMEESV</sequence>
<dbReference type="PANTHER" id="PTHR31293:SF12">
    <property type="entry name" value="RNI-LIKE SUPERFAMILY PROTEIN"/>
    <property type="match status" value="1"/>
</dbReference>
<dbReference type="AlphaFoldDB" id="A0A817AYA1"/>
<feature type="domain" description="FBD" evidence="1">
    <location>
        <begin position="173"/>
        <end position="245"/>
    </location>
</feature>
<evidence type="ECO:0000313" key="2">
    <source>
        <dbReference type="EMBL" id="CAF2265261.1"/>
    </source>
</evidence>
<protein>
    <submittedName>
        <fullName evidence="2">(rape) hypothetical protein</fullName>
    </submittedName>
</protein>
<proteinExistence type="predicted"/>
<dbReference type="InterPro" id="IPR006566">
    <property type="entry name" value="FBD"/>
</dbReference>
<dbReference type="Proteomes" id="UP001295469">
    <property type="component" value="Chromosome A04"/>
</dbReference>
<reference evidence="2" key="1">
    <citation type="submission" date="2021-01" db="EMBL/GenBank/DDBJ databases">
        <authorList>
            <consortium name="Genoscope - CEA"/>
            <person name="William W."/>
        </authorList>
    </citation>
    <scope>NUCLEOTIDE SEQUENCE</scope>
</reference>
<dbReference type="SMART" id="SM00579">
    <property type="entry name" value="FBD"/>
    <property type="match status" value="1"/>
</dbReference>
<dbReference type="EMBL" id="HG994358">
    <property type="protein sequence ID" value="CAF2265261.1"/>
    <property type="molecule type" value="Genomic_DNA"/>
</dbReference>
<accession>A0A817AYA1</accession>
<gene>
    <name evidence="2" type="ORF">DARMORV10_A04P02270.1</name>
</gene>